<feature type="transmembrane region" description="Helical" evidence="2">
    <location>
        <begin position="204"/>
        <end position="228"/>
    </location>
</feature>
<dbReference type="InterPro" id="IPR001806">
    <property type="entry name" value="Small_GTPase"/>
</dbReference>
<dbReference type="AlphaFoldDB" id="A0A9P1BV24"/>
<evidence type="ECO:0000256" key="1">
    <source>
        <dbReference type="ARBA" id="ARBA00006270"/>
    </source>
</evidence>
<dbReference type="SMART" id="SM00176">
    <property type="entry name" value="RAN"/>
    <property type="match status" value="1"/>
</dbReference>
<dbReference type="PANTHER" id="PTHR47979">
    <property type="entry name" value="DRAB11-RELATED"/>
    <property type="match status" value="1"/>
</dbReference>
<dbReference type="EMBL" id="CAMXCT020000422">
    <property type="protein sequence ID" value="CAL1131941.1"/>
    <property type="molecule type" value="Genomic_DNA"/>
</dbReference>
<reference evidence="4" key="2">
    <citation type="submission" date="2024-04" db="EMBL/GenBank/DDBJ databases">
        <authorList>
            <person name="Chen Y."/>
            <person name="Shah S."/>
            <person name="Dougan E. K."/>
            <person name="Thang M."/>
            <person name="Chan C."/>
        </authorList>
    </citation>
    <scope>NUCLEOTIDE SEQUENCE [LARGE SCALE GENOMIC DNA]</scope>
</reference>
<comment type="caution">
    <text evidence="3">The sequence shown here is derived from an EMBL/GenBank/DDBJ whole genome shotgun (WGS) entry which is preliminary data.</text>
</comment>
<reference evidence="3" key="1">
    <citation type="submission" date="2022-10" db="EMBL/GenBank/DDBJ databases">
        <authorList>
            <person name="Chen Y."/>
            <person name="Dougan E. K."/>
            <person name="Chan C."/>
            <person name="Rhodes N."/>
            <person name="Thang M."/>
        </authorList>
    </citation>
    <scope>NUCLEOTIDE SEQUENCE</scope>
</reference>
<protein>
    <submittedName>
        <fullName evidence="3">Uncharacterized protein</fullName>
    </submittedName>
</protein>
<dbReference type="GO" id="GO:0003924">
    <property type="term" value="F:GTPase activity"/>
    <property type="evidence" value="ECO:0007669"/>
    <property type="project" value="InterPro"/>
</dbReference>
<organism evidence="3">
    <name type="scientific">Cladocopium goreaui</name>
    <dbReference type="NCBI Taxonomy" id="2562237"/>
    <lineage>
        <taxon>Eukaryota</taxon>
        <taxon>Sar</taxon>
        <taxon>Alveolata</taxon>
        <taxon>Dinophyceae</taxon>
        <taxon>Suessiales</taxon>
        <taxon>Symbiodiniaceae</taxon>
        <taxon>Cladocopium</taxon>
    </lineage>
</organism>
<dbReference type="InterPro" id="IPR027417">
    <property type="entry name" value="P-loop_NTPase"/>
</dbReference>
<evidence type="ECO:0000313" key="3">
    <source>
        <dbReference type="EMBL" id="CAI3978566.1"/>
    </source>
</evidence>
<dbReference type="EMBL" id="CAMXCT010000422">
    <property type="protein sequence ID" value="CAI3978566.1"/>
    <property type="molecule type" value="Genomic_DNA"/>
</dbReference>
<evidence type="ECO:0000313" key="5">
    <source>
        <dbReference type="Proteomes" id="UP001152797"/>
    </source>
</evidence>
<dbReference type="SMART" id="SM00174">
    <property type="entry name" value="RHO"/>
    <property type="match status" value="1"/>
</dbReference>
<dbReference type="Proteomes" id="UP001152797">
    <property type="component" value="Unassembled WGS sequence"/>
</dbReference>
<keyword evidence="2" id="KW-0472">Membrane</keyword>
<keyword evidence="2" id="KW-0812">Transmembrane</keyword>
<dbReference type="GO" id="GO:0005525">
    <property type="term" value="F:GTP binding"/>
    <property type="evidence" value="ECO:0007669"/>
    <property type="project" value="InterPro"/>
</dbReference>
<dbReference type="PROSITE" id="PS51420">
    <property type="entry name" value="RHO"/>
    <property type="match status" value="1"/>
</dbReference>
<evidence type="ECO:0000313" key="4">
    <source>
        <dbReference type="EMBL" id="CAL1131941.1"/>
    </source>
</evidence>
<dbReference type="Pfam" id="PF00071">
    <property type="entry name" value="Ras"/>
    <property type="match status" value="1"/>
</dbReference>
<dbReference type="Gene3D" id="3.40.50.300">
    <property type="entry name" value="P-loop containing nucleotide triphosphate hydrolases"/>
    <property type="match status" value="1"/>
</dbReference>
<dbReference type="EMBL" id="CAMXCT030000422">
    <property type="protein sequence ID" value="CAL4765878.1"/>
    <property type="molecule type" value="Genomic_DNA"/>
</dbReference>
<comment type="similarity">
    <text evidence="1">Belongs to the small GTPase superfamily. Rab family.</text>
</comment>
<evidence type="ECO:0000256" key="2">
    <source>
        <dbReference type="SAM" id="Phobius"/>
    </source>
</evidence>
<name>A0A9P1BV24_9DINO</name>
<sequence>MALVAVKHPWLSLTVGANVFLPGFAGAFGKYLIGFSLQSKERTNQMAFTTLSRPFLPENGLLGALIYLTLPVCFLGTCLWWSEAIRAKHQTEGPQSPEIFYLTRAYKPEWRLWEIERFLRKMSLSVVATSLSVTYWDSVHLFLLFGILLSSLLLIAICRPYKLHRWNITEAFLLTTALITISLVSMLQANEAHWATDLEAGKVLATVIILLLAVICGNMMFLVMVTLYQEWQWKAGRQQRPSEEVEDMTIGVEFGHRYVDIEGEHIKLQIWDTAGQEAFRSITRAYYRGATGALLVYDITRRASFDRLAQWLMDARQNAQPNMVIMLIGNKCDLDRREVSFEEGAWFARQNGLFFMETSAKTGQNVESAFLDTAKQIYESLQAGLFDMSSDAHGITVGIGPSVRPQPREHVNSLQFACWAAPVLSEGDLGSAVSK</sequence>
<feature type="transmembrane region" description="Helical" evidence="2">
    <location>
        <begin position="171"/>
        <end position="189"/>
    </location>
</feature>
<dbReference type="PRINTS" id="PR00449">
    <property type="entry name" value="RASTRNSFRMNG"/>
</dbReference>
<dbReference type="SUPFAM" id="SSF52540">
    <property type="entry name" value="P-loop containing nucleoside triphosphate hydrolases"/>
    <property type="match status" value="1"/>
</dbReference>
<dbReference type="InterPro" id="IPR005225">
    <property type="entry name" value="Small_GTP-bd"/>
</dbReference>
<dbReference type="OrthoDB" id="9989112at2759"/>
<dbReference type="InterPro" id="IPR050209">
    <property type="entry name" value="Rab_GTPases_membrane_traffic"/>
</dbReference>
<dbReference type="SMART" id="SM00175">
    <property type="entry name" value="RAB"/>
    <property type="match status" value="1"/>
</dbReference>
<feature type="transmembrane region" description="Helical" evidence="2">
    <location>
        <begin position="142"/>
        <end position="159"/>
    </location>
</feature>
<proteinExistence type="inferred from homology"/>
<keyword evidence="5" id="KW-1185">Reference proteome</keyword>
<dbReference type="PROSITE" id="PS51421">
    <property type="entry name" value="RAS"/>
    <property type="match status" value="1"/>
</dbReference>
<gene>
    <name evidence="3" type="ORF">C1SCF055_LOCUS6608</name>
</gene>
<accession>A0A9P1BV24</accession>
<dbReference type="FunFam" id="3.40.50.300:FF:001447">
    <property type="entry name" value="Ras-related protein Rab-1B"/>
    <property type="match status" value="1"/>
</dbReference>
<dbReference type="PROSITE" id="PS51419">
    <property type="entry name" value="RAB"/>
    <property type="match status" value="1"/>
</dbReference>
<dbReference type="SMART" id="SM00173">
    <property type="entry name" value="RAS"/>
    <property type="match status" value="1"/>
</dbReference>
<dbReference type="NCBIfam" id="TIGR00231">
    <property type="entry name" value="small_GTP"/>
    <property type="match status" value="1"/>
</dbReference>
<keyword evidence="2" id="KW-1133">Transmembrane helix</keyword>
<feature type="transmembrane region" description="Helical" evidence="2">
    <location>
        <begin position="61"/>
        <end position="81"/>
    </location>
</feature>